<proteinExistence type="predicted"/>
<evidence type="ECO:0000313" key="4">
    <source>
        <dbReference type="EMBL" id="ORX95802.1"/>
    </source>
</evidence>
<dbReference type="PANTHER" id="PTHR24126">
    <property type="entry name" value="ANKYRIN REPEAT, PH AND SEC7 DOMAIN CONTAINING PROTEIN SECG-RELATED"/>
    <property type="match status" value="1"/>
</dbReference>
<sequence length="407" mass="47115">MEKILSYKNLNLEKFDFEKIYTDLSCQKKDDIPSINDNHIDVTNIKNCNSTFLILILNVAIQIADINLVKCIMENEELKSKFDINNRDNDGNEAIMVALYSPVSNYFNGKRQIKCDEIFKYLLENGVNCNKKINIITFINGCNIFWKLYDDKYFLKQNLIIEKSSIDNNYSPLLRESIYQNRVVDFESLMQHNEFNKIDNSISIQKNVFTPLVFAYLSNYTDIFKILLEKTDINEKDGFKNTLLFYAILKEDIPTIEYLIKNNVDINFEDKFSNSALDISLKINNIKIFNMILNHRNLKLYTINSQLETPFSVIIKSRYYNIEKKLSMIKSLIDKGFDLNKPDGYRKSALAYSIEENLLPIIKLLIENRANVNFVGGNGNSPLGYAIQKKSLPIVKLLVNNGAKIIA</sequence>
<name>A0A1Y1YCT6_9FUNG</name>
<accession>A0A1Y1YCT6</accession>
<keyword evidence="2 3" id="KW-0040">ANK repeat</keyword>
<dbReference type="Proteomes" id="UP000193920">
    <property type="component" value="Unassembled WGS sequence"/>
</dbReference>
<dbReference type="InterPro" id="IPR002110">
    <property type="entry name" value="Ankyrin_rpt"/>
</dbReference>
<dbReference type="AlphaFoldDB" id="A0A1Y1YCT6"/>
<evidence type="ECO:0000256" key="1">
    <source>
        <dbReference type="ARBA" id="ARBA00022737"/>
    </source>
</evidence>
<dbReference type="STRING" id="1754190.A0A1Y1YCT6"/>
<keyword evidence="1" id="KW-0677">Repeat</keyword>
<organism evidence="4 5">
    <name type="scientific">Neocallimastix californiae</name>
    <dbReference type="NCBI Taxonomy" id="1754190"/>
    <lineage>
        <taxon>Eukaryota</taxon>
        <taxon>Fungi</taxon>
        <taxon>Fungi incertae sedis</taxon>
        <taxon>Chytridiomycota</taxon>
        <taxon>Chytridiomycota incertae sedis</taxon>
        <taxon>Neocallimastigomycetes</taxon>
        <taxon>Neocallimastigales</taxon>
        <taxon>Neocallimastigaceae</taxon>
        <taxon>Neocallimastix</taxon>
    </lineage>
</organism>
<feature type="repeat" description="ANK" evidence="3">
    <location>
        <begin position="378"/>
        <end position="407"/>
    </location>
</feature>
<gene>
    <name evidence="4" type="ORF">LY90DRAFT_678941</name>
</gene>
<dbReference type="SUPFAM" id="SSF48403">
    <property type="entry name" value="Ankyrin repeat"/>
    <property type="match status" value="1"/>
</dbReference>
<dbReference type="OrthoDB" id="194358at2759"/>
<dbReference type="PROSITE" id="PS50297">
    <property type="entry name" value="ANK_REP_REGION"/>
    <property type="match status" value="1"/>
</dbReference>
<dbReference type="InterPro" id="IPR036770">
    <property type="entry name" value="Ankyrin_rpt-contain_sf"/>
</dbReference>
<evidence type="ECO:0000256" key="3">
    <source>
        <dbReference type="PROSITE-ProRule" id="PRU00023"/>
    </source>
</evidence>
<dbReference type="EMBL" id="MCOG01000641">
    <property type="protein sequence ID" value="ORX95802.1"/>
    <property type="molecule type" value="Genomic_DNA"/>
</dbReference>
<reference evidence="4 5" key="1">
    <citation type="submission" date="2016-08" db="EMBL/GenBank/DDBJ databases">
        <title>A Parts List for Fungal Cellulosomes Revealed by Comparative Genomics.</title>
        <authorList>
            <consortium name="DOE Joint Genome Institute"/>
            <person name="Haitjema C.H."/>
            <person name="Gilmore S.P."/>
            <person name="Henske J.K."/>
            <person name="Solomon K.V."/>
            <person name="De Groot R."/>
            <person name="Kuo A."/>
            <person name="Mondo S.J."/>
            <person name="Salamov A.A."/>
            <person name="Labutti K."/>
            <person name="Zhao Z."/>
            <person name="Chiniquy J."/>
            <person name="Barry K."/>
            <person name="Brewer H.M."/>
            <person name="Purvine S.O."/>
            <person name="Wright A.T."/>
            <person name="Boxma B."/>
            <person name="Van Alen T."/>
            <person name="Hackstein J.H."/>
            <person name="Baker S.E."/>
            <person name="Grigoriev I.V."/>
            <person name="O'Malley M.A."/>
        </authorList>
    </citation>
    <scope>NUCLEOTIDE SEQUENCE [LARGE SCALE GENOMIC DNA]</scope>
    <source>
        <strain evidence="4 5">G1</strain>
    </source>
</reference>
<dbReference type="Gene3D" id="1.25.40.20">
    <property type="entry name" value="Ankyrin repeat-containing domain"/>
    <property type="match status" value="3"/>
</dbReference>
<evidence type="ECO:0000256" key="2">
    <source>
        <dbReference type="ARBA" id="ARBA00023043"/>
    </source>
</evidence>
<dbReference type="SMART" id="SM00248">
    <property type="entry name" value="ANK"/>
    <property type="match status" value="7"/>
</dbReference>
<keyword evidence="5" id="KW-1185">Reference proteome</keyword>
<dbReference type="PROSITE" id="PS50088">
    <property type="entry name" value="ANK_REPEAT"/>
    <property type="match status" value="1"/>
</dbReference>
<comment type="caution">
    <text evidence="4">The sequence shown here is derived from an EMBL/GenBank/DDBJ whole genome shotgun (WGS) entry which is preliminary data.</text>
</comment>
<dbReference type="PANTHER" id="PTHR24126:SF14">
    <property type="entry name" value="ANK_REP_REGION DOMAIN-CONTAINING PROTEIN"/>
    <property type="match status" value="1"/>
</dbReference>
<protein>
    <submittedName>
        <fullName evidence="4">Ankyrin</fullName>
    </submittedName>
</protein>
<dbReference type="Pfam" id="PF12796">
    <property type="entry name" value="Ank_2"/>
    <property type="match status" value="2"/>
</dbReference>
<evidence type="ECO:0000313" key="5">
    <source>
        <dbReference type="Proteomes" id="UP000193920"/>
    </source>
</evidence>